<dbReference type="NCBIfam" id="NF009275">
    <property type="entry name" value="PRK12632.1"/>
    <property type="match status" value="1"/>
</dbReference>
<evidence type="ECO:0000259" key="9">
    <source>
        <dbReference type="Pfam" id="PF06429"/>
    </source>
</evidence>
<dbReference type="PANTHER" id="PTHR30435">
    <property type="entry name" value="FLAGELLAR PROTEIN"/>
    <property type="match status" value="1"/>
</dbReference>
<dbReference type="GO" id="GO:0030694">
    <property type="term" value="C:bacterial-type flagellum basal body, rod"/>
    <property type="evidence" value="ECO:0007669"/>
    <property type="project" value="InterPro"/>
</dbReference>
<name>S5Y304_PARAH</name>
<evidence type="ECO:0000256" key="7">
    <source>
        <dbReference type="PIRNR" id="PIRNR002889"/>
    </source>
</evidence>
<reference evidence="10 11" key="1">
    <citation type="journal article" date="2014" name="BMC Genomics">
        <title>Architecture and functions of a multipartite genome of the methylotrophic bacterium Paracoccus aminophilus JCM 7686, containing primary and secondary chromids.</title>
        <authorList>
            <person name="Dziewit L."/>
            <person name="Czarnecki J."/>
            <person name="Wibberg D."/>
            <person name="Radlinska M."/>
            <person name="Mrozek P."/>
            <person name="Szymczak M."/>
            <person name="Schluter A."/>
            <person name="Puhler A."/>
            <person name="Bartosik D."/>
        </authorList>
    </citation>
    <scope>NUCLEOTIDE SEQUENCE [LARGE SCALE GENOMIC DNA]</scope>
    <source>
        <strain evidence="10">JCM 7686</strain>
    </source>
</reference>
<dbReference type="OrthoDB" id="9813951at2"/>
<comment type="similarity">
    <text evidence="2 7">Belongs to the flagella basal body rod proteins family.</text>
</comment>
<dbReference type="AlphaFoldDB" id="S5Y304"/>
<keyword evidence="11" id="KW-1185">Reference proteome</keyword>
<feature type="domain" description="Flagellar basal body rod protein N-terminal" evidence="8">
    <location>
        <begin position="10"/>
        <end position="38"/>
    </location>
</feature>
<dbReference type="Proteomes" id="UP000015480">
    <property type="component" value="Chromosome"/>
</dbReference>
<organism evidence="10 11">
    <name type="scientific">Paracoccus aminophilus JCM 7686</name>
    <dbReference type="NCBI Taxonomy" id="1367847"/>
    <lineage>
        <taxon>Bacteria</taxon>
        <taxon>Pseudomonadati</taxon>
        <taxon>Pseudomonadota</taxon>
        <taxon>Alphaproteobacteria</taxon>
        <taxon>Rhodobacterales</taxon>
        <taxon>Paracoccaceae</taxon>
        <taxon>Paracoccus</taxon>
    </lineage>
</organism>
<dbReference type="RefSeq" id="WP_020951762.1">
    <property type="nucleotide sequence ID" value="NC_022041.1"/>
</dbReference>
<dbReference type="PATRIC" id="fig|1367847.3.peg.3111"/>
<protein>
    <recommendedName>
        <fullName evidence="3 7">Flagellar basal body rod protein FlgB</fullName>
    </recommendedName>
</protein>
<dbReference type="InterPro" id="IPR006300">
    <property type="entry name" value="FlgB"/>
</dbReference>
<gene>
    <name evidence="10" type="ORF">JCM7686_3089</name>
</gene>
<dbReference type="InterPro" id="IPR010930">
    <property type="entry name" value="Flg_bb/hook_C_dom"/>
</dbReference>
<keyword evidence="10" id="KW-0966">Cell projection</keyword>
<dbReference type="GO" id="GO:0071978">
    <property type="term" value="P:bacterial-type flagellum-dependent swarming motility"/>
    <property type="evidence" value="ECO:0007669"/>
    <property type="project" value="TreeGrafter"/>
</dbReference>
<sequence length="130" mass="14405">MTDMLSATQISTSGMKAQAVRLRHVSENIANVDTPGYRRKMVSFEEAADFGRPSGGVTTSATQLDQSDLPELFDPSHPMANAEGYYRGSNVDLVIEIADSREASRSYEANLRVFEQSRQMSSSLLDLIRR</sequence>
<dbReference type="InterPro" id="IPR001444">
    <property type="entry name" value="Flag_bb_rod_N"/>
</dbReference>
<proteinExistence type="inferred from homology"/>
<comment type="subunit">
    <text evidence="6">The basal body constitutes a major portion of the flagellar organelle and consists of four rings (L,P,S, and M) mounted on a central rod. The rod consists of about 26 subunits of FlgG in the distal portion, and FlgB, FlgC and FlgF are thought to build up the proximal portion of the rod with about 6 subunits each.</text>
</comment>
<evidence type="ECO:0000256" key="2">
    <source>
        <dbReference type="ARBA" id="ARBA00009677"/>
    </source>
</evidence>
<accession>S5Y304</accession>
<dbReference type="PANTHER" id="PTHR30435:SF19">
    <property type="entry name" value="FLAGELLAR BASAL-BODY ROD PROTEIN FLGG"/>
    <property type="match status" value="1"/>
</dbReference>
<evidence type="ECO:0000256" key="6">
    <source>
        <dbReference type="ARBA" id="ARBA00025933"/>
    </source>
</evidence>
<evidence type="ECO:0000259" key="8">
    <source>
        <dbReference type="Pfam" id="PF00460"/>
    </source>
</evidence>
<evidence type="ECO:0000256" key="4">
    <source>
        <dbReference type="ARBA" id="ARBA00023143"/>
    </source>
</evidence>
<evidence type="ECO:0000256" key="1">
    <source>
        <dbReference type="ARBA" id="ARBA00004117"/>
    </source>
</evidence>
<feature type="domain" description="Flagellar basal-body/hook protein C-terminal" evidence="9">
    <location>
        <begin position="83"/>
        <end position="127"/>
    </location>
</feature>
<comment type="function">
    <text evidence="5 7">Structural component of flagellum, the bacterial motility apparatus. Part of the rod structure of flagellar basal body.</text>
</comment>
<dbReference type="Pfam" id="PF00460">
    <property type="entry name" value="Flg_bb_rod"/>
    <property type="match status" value="1"/>
</dbReference>
<dbReference type="InterPro" id="IPR006299">
    <property type="entry name" value="FlgC"/>
</dbReference>
<evidence type="ECO:0000313" key="10">
    <source>
        <dbReference type="EMBL" id="AGT10125.1"/>
    </source>
</evidence>
<keyword evidence="10" id="KW-0282">Flagellum</keyword>
<dbReference type="Pfam" id="PF06429">
    <property type="entry name" value="Flg_bbr_C"/>
    <property type="match status" value="1"/>
</dbReference>
<keyword evidence="4 7" id="KW-0975">Bacterial flagellum</keyword>
<dbReference type="eggNOG" id="COG1558">
    <property type="taxonomic scope" value="Bacteria"/>
</dbReference>
<evidence type="ECO:0000313" key="11">
    <source>
        <dbReference type="Proteomes" id="UP000015480"/>
    </source>
</evidence>
<dbReference type="KEGG" id="pami:JCM7686_3089"/>
<dbReference type="STRING" id="1367847.JCM7686_3089"/>
<comment type="subunit">
    <text evidence="7">The basal body constitutes a major portion of the flagellar organelle and consists of a number of rings mounted on a central rod.</text>
</comment>
<comment type="subcellular location">
    <subcellularLocation>
        <location evidence="1 7">Bacterial flagellum basal body</location>
    </subcellularLocation>
</comment>
<keyword evidence="10" id="KW-0969">Cilium</keyword>
<dbReference type="HOGENOM" id="CLU_123272_2_0_5"/>
<evidence type="ECO:0000256" key="5">
    <source>
        <dbReference type="ARBA" id="ARBA00024934"/>
    </source>
</evidence>
<dbReference type="NCBIfam" id="TIGR01395">
    <property type="entry name" value="FlgC"/>
    <property type="match status" value="1"/>
</dbReference>
<evidence type="ECO:0000256" key="3">
    <source>
        <dbReference type="ARBA" id="ARBA00014376"/>
    </source>
</evidence>
<dbReference type="PIRSF" id="PIRSF002889">
    <property type="entry name" value="Rod_FlgB"/>
    <property type="match status" value="1"/>
</dbReference>
<dbReference type="EMBL" id="CP006650">
    <property type="protein sequence ID" value="AGT10125.1"/>
    <property type="molecule type" value="Genomic_DNA"/>
</dbReference>